<dbReference type="InterPro" id="IPR014001">
    <property type="entry name" value="Helicase_ATP-bd"/>
</dbReference>
<dbReference type="GO" id="GO:0005524">
    <property type="term" value="F:ATP binding"/>
    <property type="evidence" value="ECO:0007669"/>
    <property type="project" value="UniProtKB-KW"/>
</dbReference>
<evidence type="ECO:0000256" key="4">
    <source>
        <dbReference type="ARBA" id="ARBA00022694"/>
    </source>
</evidence>
<evidence type="ECO:0000256" key="7">
    <source>
        <dbReference type="ARBA" id="ARBA00022884"/>
    </source>
</evidence>
<dbReference type="SUPFAM" id="SSF55729">
    <property type="entry name" value="Acyl-CoA N-acyltransferases (Nat)"/>
    <property type="match status" value="1"/>
</dbReference>
<dbReference type="GO" id="GO:1904812">
    <property type="term" value="P:rRNA acetylation involved in maturation of SSU-rRNA"/>
    <property type="evidence" value="ECO:0007669"/>
    <property type="project" value="TreeGrafter"/>
</dbReference>
<keyword evidence="3 11" id="KW-0808">Transferase</keyword>
<accession>A0A3B1AE53</accession>
<protein>
    <submittedName>
        <fullName evidence="11">tRNA cytosine(34) acetyltransferase</fullName>
        <ecNumber evidence="11">2.3.1.193</ecNumber>
    </submittedName>
</protein>
<dbReference type="InterPro" id="IPR038321">
    <property type="entry name" value="TmcA_C_sf"/>
</dbReference>
<evidence type="ECO:0000256" key="8">
    <source>
        <dbReference type="ARBA" id="ARBA00023315"/>
    </source>
</evidence>
<evidence type="ECO:0000256" key="1">
    <source>
        <dbReference type="ARBA" id="ARBA00022490"/>
    </source>
</evidence>
<dbReference type="Pfam" id="PF05127">
    <property type="entry name" value="NAT10_TcmA_helicase"/>
    <property type="match status" value="1"/>
</dbReference>
<evidence type="ECO:0000313" key="11">
    <source>
        <dbReference type="EMBL" id="VAX04116.1"/>
    </source>
</evidence>
<dbReference type="GO" id="GO:0000049">
    <property type="term" value="F:tRNA binding"/>
    <property type="evidence" value="ECO:0007669"/>
    <property type="project" value="UniProtKB-KW"/>
</dbReference>
<sequence length="734" mass="80410">MPTECYDSVMTLIETTSFYNSGLSALMDKLLVRAQQMQHRHMVVLAGDVGWCRDMGVQLVALSRLSRVTWVSSEQQQGTDVVSIGMAKKLLGQERDAIVFDAHSGFDPDAFGAVSGVVCGGGLLILLCPPLAQWENINDPAAERIAIWPYNTEDISGRFLRRIARVISASPEAVTVIEQDAALPVVPMSAKAQDSADIPDDVFRTNDQRAAVAAIEHVLHGHRRRPLVLVADRGRGKTAALGIAAARLLQTQTIRIVVTAPRLSAVQPLFQQAQKILPEASVREGCVQWGDASIQFIAPDVLCLSAVSADLVLVDEAAAIPATLLQQLLTRYSRLVFSTTTHGYEGTGRGFAVRFRQTLDKQTPGWNQITLHTPVRWAENDPLEKRVFKMLLLDAASANDEQVGTATVDNVVMEKISRDVLVNNETLLAQVFGLLVVAHYRTRPNDLRNLLDGPGLSVYVSRYQGQVVATALVATEGGFDTQIAEAVFAGQRRPRGHLMPQSLMVHAGLKDAAGLHCARVMRIAVHPVLQQKGLGRQLLKYIKDDAKKQGADLFGASFGATESLLYFWAHENILPVRMGFRRGHASGEYSVMVLAALSAAGEKVYAAARARFKRDLPQWLADPLQMLDVAVSAVLLQGTDVVEMALADQHDLDMLLGFSKGERTYEDALAPVWRLLIATGKKPTGSFSNIEHRVLFTKVLQKQSWVNVARRFGLTGKAEVLTHLRNGVRQLLDR</sequence>
<dbReference type="Pfam" id="PF17176">
    <property type="entry name" value="tRNA_bind_3"/>
    <property type="match status" value="1"/>
</dbReference>
<dbReference type="CDD" id="cd04301">
    <property type="entry name" value="NAT_SF"/>
    <property type="match status" value="1"/>
</dbReference>
<evidence type="ECO:0000259" key="9">
    <source>
        <dbReference type="PROSITE" id="PS51186"/>
    </source>
</evidence>
<dbReference type="Pfam" id="PF13718">
    <property type="entry name" value="GNAT_acetyltr_2"/>
    <property type="match status" value="1"/>
</dbReference>
<dbReference type="InterPro" id="IPR013562">
    <property type="entry name" value="TmcA/NAT10_N"/>
</dbReference>
<dbReference type="InterPro" id="IPR000182">
    <property type="entry name" value="GNAT_dom"/>
</dbReference>
<dbReference type="Gene3D" id="3.40.50.11040">
    <property type="match status" value="1"/>
</dbReference>
<keyword evidence="1" id="KW-0963">Cytoplasm</keyword>
<dbReference type="PROSITE" id="PS51192">
    <property type="entry name" value="HELICASE_ATP_BIND_1"/>
    <property type="match status" value="1"/>
</dbReference>
<keyword evidence="2" id="KW-0820">tRNA-binding</keyword>
<dbReference type="PANTHER" id="PTHR10925:SF5">
    <property type="entry name" value="RNA CYTIDINE ACETYLTRANSFERASE"/>
    <property type="match status" value="1"/>
</dbReference>
<keyword evidence="6" id="KW-0067">ATP-binding</keyword>
<dbReference type="Gene3D" id="1.20.120.890">
    <property type="entry name" value="tRNA(Met) cytidine acetyltransferase, tail domain"/>
    <property type="match status" value="1"/>
</dbReference>
<evidence type="ECO:0000256" key="5">
    <source>
        <dbReference type="ARBA" id="ARBA00022741"/>
    </source>
</evidence>
<dbReference type="EC" id="2.3.1.193" evidence="11"/>
<keyword evidence="4" id="KW-0819">tRNA processing</keyword>
<dbReference type="SUPFAM" id="SSF52540">
    <property type="entry name" value="P-loop containing nucleoside triphosphate hydrolases"/>
    <property type="match status" value="1"/>
</dbReference>
<dbReference type="InterPro" id="IPR007807">
    <property type="entry name" value="TcmA/NAT10_helicase"/>
</dbReference>
<dbReference type="GO" id="GO:1990883">
    <property type="term" value="F:18S rRNA cytidine N-acetyltransferase activity"/>
    <property type="evidence" value="ECO:0007669"/>
    <property type="project" value="TreeGrafter"/>
</dbReference>
<dbReference type="EMBL" id="UOFV01000449">
    <property type="protein sequence ID" value="VAX04116.1"/>
    <property type="molecule type" value="Genomic_DNA"/>
</dbReference>
<dbReference type="PANTHER" id="PTHR10925">
    <property type="entry name" value="N-ACETYLTRANSFERASE 10"/>
    <property type="match status" value="1"/>
</dbReference>
<dbReference type="PROSITE" id="PS51186">
    <property type="entry name" value="GNAT"/>
    <property type="match status" value="1"/>
</dbReference>
<evidence type="ECO:0000259" key="10">
    <source>
        <dbReference type="PROSITE" id="PS51192"/>
    </source>
</evidence>
<evidence type="ECO:0000256" key="2">
    <source>
        <dbReference type="ARBA" id="ARBA00022555"/>
    </source>
</evidence>
<dbReference type="GO" id="GO:0051392">
    <property type="term" value="F:tRNA cytidine N4-acetyltransferase activity"/>
    <property type="evidence" value="ECO:0007669"/>
    <property type="project" value="InterPro"/>
</dbReference>
<dbReference type="GO" id="GO:0051391">
    <property type="term" value="P:tRNA acetylation"/>
    <property type="evidence" value="ECO:0007669"/>
    <property type="project" value="InterPro"/>
</dbReference>
<reference evidence="11" key="1">
    <citation type="submission" date="2018-06" db="EMBL/GenBank/DDBJ databases">
        <authorList>
            <person name="Zhirakovskaya E."/>
        </authorList>
    </citation>
    <scope>NUCLEOTIDE SEQUENCE</scope>
</reference>
<feature type="domain" description="N-acetyltransferase" evidence="9">
    <location>
        <begin position="418"/>
        <end position="597"/>
    </location>
</feature>
<evidence type="ECO:0000256" key="3">
    <source>
        <dbReference type="ARBA" id="ARBA00022679"/>
    </source>
</evidence>
<dbReference type="Gene3D" id="3.40.630.30">
    <property type="match status" value="1"/>
</dbReference>
<feature type="domain" description="Helicase ATP-binding" evidence="10">
    <location>
        <begin position="218"/>
        <end position="359"/>
    </location>
</feature>
<evidence type="ECO:0000256" key="6">
    <source>
        <dbReference type="ARBA" id="ARBA00022840"/>
    </source>
</evidence>
<dbReference type="InterPro" id="IPR024914">
    <property type="entry name" value="tRNA_acetyltr_TmcA"/>
</dbReference>
<keyword evidence="8 11" id="KW-0012">Acyltransferase</keyword>
<name>A0A3B1AE53_9ZZZZ</name>
<dbReference type="HAMAP" id="MF_01886">
    <property type="entry name" value="tRNA_acetyltr_TmcA"/>
    <property type="match status" value="1"/>
</dbReference>
<dbReference type="InterPro" id="IPR032672">
    <property type="entry name" value="TmcA/NAT10/Kre33"/>
</dbReference>
<organism evidence="11">
    <name type="scientific">hydrothermal vent metagenome</name>
    <dbReference type="NCBI Taxonomy" id="652676"/>
    <lineage>
        <taxon>unclassified sequences</taxon>
        <taxon>metagenomes</taxon>
        <taxon>ecological metagenomes</taxon>
    </lineage>
</organism>
<gene>
    <name evidence="11" type="ORF">MNBD_GAMMA19-2143</name>
</gene>
<dbReference type="InterPro" id="IPR033442">
    <property type="entry name" value="TmcA_tRNA_bind"/>
</dbReference>
<keyword evidence="5" id="KW-0547">Nucleotide-binding</keyword>
<dbReference type="InterPro" id="IPR027417">
    <property type="entry name" value="P-loop_NTPase"/>
</dbReference>
<dbReference type="AlphaFoldDB" id="A0A3B1AE53"/>
<proteinExistence type="inferred from homology"/>
<keyword evidence="7" id="KW-0694">RNA-binding</keyword>
<dbReference type="InterPro" id="IPR016181">
    <property type="entry name" value="Acyl_CoA_acyltransferase"/>
</dbReference>
<dbReference type="GO" id="GO:0002101">
    <property type="term" value="P:tRNA wobble cytosine modification"/>
    <property type="evidence" value="ECO:0007669"/>
    <property type="project" value="InterPro"/>
</dbReference>
<dbReference type="Gene3D" id="3.40.50.300">
    <property type="entry name" value="P-loop containing nucleotide triphosphate hydrolases"/>
    <property type="match status" value="1"/>
</dbReference>
<dbReference type="Pfam" id="PF08351">
    <property type="entry name" value="TmcA_N"/>
    <property type="match status" value="1"/>
</dbReference>